<accession>D5T146</accession>
<evidence type="ECO:0000313" key="1">
    <source>
        <dbReference type="EMBL" id="ADG39995.1"/>
    </source>
</evidence>
<dbReference type="STRING" id="762051.LKI_02260"/>
<dbReference type="KEGG" id="lki:LKI_02260"/>
<dbReference type="HOGENOM" id="CLU_3218177_0_0_9"/>
<name>D5T146_LEUKI</name>
<evidence type="ECO:0000313" key="2">
    <source>
        <dbReference type="Proteomes" id="UP000002362"/>
    </source>
</evidence>
<dbReference type="AlphaFoldDB" id="D5T146"/>
<reference evidence="1 2" key="1">
    <citation type="journal article" date="2010" name="J. Bacteriol.">
        <title>Complete genome sequence analysis of Leuconostoc kimchii IMSNU 11154.</title>
        <authorList>
            <person name="Oh H.M."/>
            <person name="Cho Y.J."/>
            <person name="Kim B.K."/>
            <person name="Roe J.H."/>
            <person name="Kang S.O."/>
            <person name="Nahm B.H."/>
            <person name="Jeong G."/>
            <person name="Han H.U."/>
            <person name="Chun J."/>
        </authorList>
    </citation>
    <scope>NUCLEOTIDE SEQUENCE [LARGE SCALE GENOMIC DNA]</scope>
    <source>
        <strain evidence="2">IMSNU 11154 / KCTC 2386 / IH25</strain>
    </source>
</reference>
<dbReference type="PATRIC" id="fig|762051.18.peg.457"/>
<gene>
    <name evidence="1" type="ordered locus">LKI_02260</name>
</gene>
<protein>
    <submittedName>
        <fullName evidence="1">Uncharacterized protein</fullName>
    </submittedName>
</protein>
<proteinExistence type="predicted"/>
<organism evidence="1 2">
    <name type="scientific">Leuconostoc kimchii (strain IMSNU 11154 / KCTC 2386 / IH25)</name>
    <dbReference type="NCBI Taxonomy" id="762051"/>
    <lineage>
        <taxon>Bacteria</taxon>
        <taxon>Bacillati</taxon>
        <taxon>Bacillota</taxon>
        <taxon>Bacilli</taxon>
        <taxon>Lactobacillales</taxon>
        <taxon>Lactobacillaceae</taxon>
        <taxon>Leuconostoc</taxon>
    </lineage>
</organism>
<dbReference type="EMBL" id="CP001758">
    <property type="protein sequence ID" value="ADG39995.1"/>
    <property type="molecule type" value="Genomic_DNA"/>
</dbReference>
<dbReference type="Proteomes" id="UP000002362">
    <property type="component" value="Chromosome"/>
</dbReference>
<sequence length="44" mass="5165">MLSVLRESMFGESRLRDDMKMVLERYVMVSIRQYDVNGGRVSPL</sequence>